<accession>A0A1S6QJD2</accession>
<dbReference type="InterPro" id="IPR045864">
    <property type="entry name" value="aa-tRNA-synth_II/BPL/LPL"/>
</dbReference>
<dbReference type="AlphaFoldDB" id="A0A1S6QJD2"/>
<dbReference type="eggNOG" id="COG0095">
    <property type="taxonomic scope" value="Bacteria"/>
</dbReference>
<organism evidence="2 3">
    <name type="scientific">Lentilactobacillus curieae</name>
    <dbReference type="NCBI Taxonomy" id="1138822"/>
    <lineage>
        <taxon>Bacteria</taxon>
        <taxon>Bacillati</taxon>
        <taxon>Bacillota</taxon>
        <taxon>Bacilli</taxon>
        <taxon>Lactobacillales</taxon>
        <taxon>Lactobacillaceae</taxon>
        <taxon>Lentilactobacillus</taxon>
    </lineage>
</organism>
<proteinExistence type="predicted"/>
<dbReference type="EMBL" id="CP018906">
    <property type="protein sequence ID" value="AQW21715.1"/>
    <property type="molecule type" value="Genomic_DNA"/>
</dbReference>
<feature type="domain" description="BPL/LPL catalytic" evidence="1">
    <location>
        <begin position="35"/>
        <end position="219"/>
    </location>
</feature>
<keyword evidence="2" id="KW-0436">Ligase</keyword>
<dbReference type="Gene3D" id="3.30.930.10">
    <property type="entry name" value="Bira Bifunctional Protein, Domain 2"/>
    <property type="match status" value="1"/>
</dbReference>
<protein>
    <submittedName>
        <fullName evidence="2">Lipoate--protein ligase</fullName>
    </submittedName>
</protein>
<dbReference type="InterPro" id="IPR050664">
    <property type="entry name" value="Octanoyltrans_LipM/LipL"/>
</dbReference>
<dbReference type="GO" id="GO:0009249">
    <property type="term" value="P:protein lipoylation"/>
    <property type="evidence" value="ECO:0007669"/>
    <property type="project" value="UniProtKB-ARBA"/>
</dbReference>
<dbReference type="RefSeq" id="WP_035168699.1">
    <property type="nucleotide sequence ID" value="NZ_CP018906.1"/>
</dbReference>
<dbReference type="Pfam" id="PF21948">
    <property type="entry name" value="LplA-B_cat"/>
    <property type="match status" value="1"/>
</dbReference>
<dbReference type="SUPFAM" id="SSF55681">
    <property type="entry name" value="Class II aaRS and biotin synthetases"/>
    <property type="match status" value="1"/>
</dbReference>
<dbReference type="PANTHER" id="PTHR43679:SF2">
    <property type="entry name" value="OCTANOYL-[GCVH]:PROTEIN N-OCTANOYLTRANSFERASE"/>
    <property type="match status" value="1"/>
</dbReference>
<dbReference type="PANTHER" id="PTHR43679">
    <property type="entry name" value="OCTANOYLTRANSFERASE LIPM-RELATED"/>
    <property type="match status" value="1"/>
</dbReference>
<dbReference type="Proteomes" id="UP000030361">
    <property type="component" value="Chromosome"/>
</dbReference>
<reference evidence="2 3" key="1">
    <citation type="journal article" date="2015" name="Genome Announc.">
        <title>Genome Sequence of Lactobacillus curieae CCTCC M 2011381T, a Novel Producer of Gamma-aminobutyric Acid.</title>
        <authorList>
            <person name="Wang Y."/>
            <person name="Wang Y."/>
            <person name="Lang C."/>
            <person name="Wei D."/>
            <person name="Xu P."/>
            <person name="Xie J."/>
        </authorList>
    </citation>
    <scope>NUCLEOTIDE SEQUENCE [LARGE SCALE GENOMIC DNA]</scope>
    <source>
        <strain evidence="2 3">CCTCC M 2011381</strain>
    </source>
</reference>
<dbReference type="GO" id="GO:0016874">
    <property type="term" value="F:ligase activity"/>
    <property type="evidence" value="ECO:0007669"/>
    <property type="project" value="UniProtKB-KW"/>
</dbReference>
<sequence length="276" mass="31314">MLNNNSITIFEANYSPAAQLEAFADTNAILELTNELQQPFLHFWTTTEPTLILGINDRHLPKLESGLEQLVNQRYQYFLRNSGGLAVISDPGVLNVSLFLPNRSHPLSVDDAYEVIAELMRQSLPQWQLGTYEITDSYCPGKYDLSINGQKIAGIAQRREKDAIVLMLYMSVFGNQDSRSETVANFYEVADAYSQTKWNFPKVNKSSMTSLVDLDSQFNTLDVMKEKISAIIQHDYSLNQNSAAILSSEQFKQQKARQLRKMILRNEQLPKIGGQH</sequence>
<name>A0A1S6QJD2_9LACO</name>
<dbReference type="InterPro" id="IPR004143">
    <property type="entry name" value="BPL_LPL_catalytic"/>
</dbReference>
<dbReference type="GO" id="GO:0140096">
    <property type="term" value="F:catalytic activity, acting on a protein"/>
    <property type="evidence" value="ECO:0007669"/>
    <property type="project" value="UniProtKB-ARBA"/>
</dbReference>
<dbReference type="PROSITE" id="PS51733">
    <property type="entry name" value="BPL_LPL_CATALYTIC"/>
    <property type="match status" value="1"/>
</dbReference>
<dbReference type="OrthoDB" id="2080934at2"/>
<keyword evidence="3" id="KW-1185">Reference proteome</keyword>
<evidence type="ECO:0000259" key="1">
    <source>
        <dbReference type="PROSITE" id="PS51733"/>
    </source>
</evidence>
<dbReference type="GO" id="GO:0016740">
    <property type="term" value="F:transferase activity"/>
    <property type="evidence" value="ECO:0007669"/>
    <property type="project" value="UniProtKB-ARBA"/>
</dbReference>
<dbReference type="KEGG" id="lcu:PL11_007175"/>
<evidence type="ECO:0000313" key="3">
    <source>
        <dbReference type="Proteomes" id="UP000030361"/>
    </source>
</evidence>
<gene>
    <name evidence="2" type="ORF">PL11_007175</name>
</gene>
<evidence type="ECO:0000313" key="2">
    <source>
        <dbReference type="EMBL" id="AQW21715.1"/>
    </source>
</evidence>